<keyword evidence="2" id="KW-0479">Metal-binding</keyword>
<evidence type="ECO:0000256" key="8">
    <source>
        <dbReference type="SAM" id="Phobius"/>
    </source>
</evidence>
<dbReference type="GO" id="GO:0000981">
    <property type="term" value="F:DNA-binding transcription factor activity, RNA polymerase II-specific"/>
    <property type="evidence" value="ECO:0007669"/>
    <property type="project" value="InterPro"/>
</dbReference>
<dbReference type="PANTHER" id="PTHR46910">
    <property type="entry name" value="TRANSCRIPTION FACTOR PDR1"/>
    <property type="match status" value="1"/>
</dbReference>
<dbReference type="AlphaFoldDB" id="W3WY76"/>
<dbReference type="PROSITE" id="PS50048">
    <property type="entry name" value="ZN2_CY6_FUNGAL_2"/>
    <property type="match status" value="1"/>
</dbReference>
<dbReference type="SMART" id="SM00906">
    <property type="entry name" value="Fungal_trans"/>
    <property type="match status" value="1"/>
</dbReference>
<evidence type="ECO:0000313" key="10">
    <source>
        <dbReference type="EMBL" id="ETS78790.1"/>
    </source>
</evidence>
<keyword evidence="8" id="KW-0812">Transmembrane</keyword>
<dbReference type="SMART" id="SM00066">
    <property type="entry name" value="GAL4"/>
    <property type="match status" value="1"/>
</dbReference>
<keyword evidence="11" id="KW-1185">Reference proteome</keyword>
<dbReference type="Proteomes" id="UP000030651">
    <property type="component" value="Unassembled WGS sequence"/>
</dbReference>
<feature type="region of interest" description="Disordered" evidence="7">
    <location>
        <begin position="79"/>
        <end position="111"/>
    </location>
</feature>
<sequence>MSSTSKARKRACDSCYRRKIQCDAESPKCNWCSHHSLDCTFNRPTRVKKTAKSKKEPRPEGLSQRIERLEQFLANKITQQQDDRPEPAAESQQSASCGSSSNSQVDSPGRLGDQAFSCPDSAIGSFGKLHFAGYHLGEISLGNGVPLFSSGGRRWIESQTGQSLGFAQLDLPLWHNHDRDHDAFASPSDTELPDLKVTEEYYNFFCNGHIRYVFPIVDTELFKQTIAAAYEPPGRGPRYQHARAKACVLSFLSIISFMEPSANVTPVDCNACALKAQYLLPQVMVDTSLDGLQIAFMQGMFNMFSGLFEKAVMFHALACRIVLILGGHTQAIDPSSPRPDSETENSWRIKCHIRKYFWMCYSFDKDAAIRSGHPPAISDEHCNLTLPSQYSDPNQELRIDSVGNPFLPGDLRLALIKSKAGRLLYSAQALLKSDAELLRDIRELDDELEEWRMAISPSYRPSLSYRESDGGINHNLSVSEKMHHIITNFEYHYLVATIHQATSRCRSWDNRDSGESEGVSSSLALSVEASRSTLLYLRTAVEALAGESFWMVIFYPMTAILTIFCNILLNPLCSRANEDLELLRTAPHFIKNIRIPRLTENEISHMKMIEDFVAELIRLGSHAILKAQGAQQSFPHHILSHESP</sequence>
<feature type="domain" description="Zn(2)-C6 fungal-type" evidence="9">
    <location>
        <begin position="11"/>
        <end position="41"/>
    </location>
</feature>
<reference evidence="11" key="1">
    <citation type="journal article" date="2015" name="BMC Genomics">
        <title>Genomic and transcriptomic analysis of the endophytic fungus Pestalotiopsis fici reveals its lifestyle and high potential for synthesis of natural products.</title>
        <authorList>
            <person name="Wang X."/>
            <person name="Zhang X."/>
            <person name="Liu L."/>
            <person name="Xiang M."/>
            <person name="Wang W."/>
            <person name="Sun X."/>
            <person name="Che Y."/>
            <person name="Guo L."/>
            <person name="Liu G."/>
            <person name="Guo L."/>
            <person name="Wang C."/>
            <person name="Yin W.B."/>
            <person name="Stadler M."/>
            <person name="Zhang X."/>
            <person name="Liu X."/>
        </authorList>
    </citation>
    <scope>NUCLEOTIDE SEQUENCE [LARGE SCALE GENOMIC DNA]</scope>
    <source>
        <strain evidence="11">W106-1 / CGMCC3.15140</strain>
    </source>
</reference>
<keyword evidence="3" id="KW-0805">Transcription regulation</keyword>
<keyword evidence="8" id="KW-0472">Membrane</keyword>
<keyword evidence="4" id="KW-0238">DNA-binding</keyword>
<evidence type="ECO:0000256" key="6">
    <source>
        <dbReference type="ARBA" id="ARBA00023242"/>
    </source>
</evidence>
<dbReference type="HOGENOM" id="CLU_010813_1_1_1"/>
<dbReference type="Gene3D" id="4.10.240.10">
    <property type="entry name" value="Zn(2)-C6 fungal-type DNA-binding domain"/>
    <property type="match status" value="1"/>
</dbReference>
<dbReference type="PANTHER" id="PTHR46910:SF37">
    <property type="entry name" value="ZN(II)2CYS6 TRANSCRIPTION FACTOR (EUROFUNG)"/>
    <property type="match status" value="1"/>
</dbReference>
<accession>W3WY76</accession>
<dbReference type="GO" id="GO:0005634">
    <property type="term" value="C:nucleus"/>
    <property type="evidence" value="ECO:0007669"/>
    <property type="project" value="UniProtKB-SubCell"/>
</dbReference>
<evidence type="ECO:0000256" key="5">
    <source>
        <dbReference type="ARBA" id="ARBA00023163"/>
    </source>
</evidence>
<dbReference type="KEGG" id="pfy:PFICI_08643"/>
<evidence type="ECO:0000256" key="2">
    <source>
        <dbReference type="ARBA" id="ARBA00022723"/>
    </source>
</evidence>
<dbReference type="STRING" id="1229662.W3WY76"/>
<proteinExistence type="predicted"/>
<comment type="subcellular location">
    <subcellularLocation>
        <location evidence="1">Nucleus</location>
    </subcellularLocation>
</comment>
<organism evidence="10 11">
    <name type="scientific">Pestalotiopsis fici (strain W106-1 / CGMCC3.15140)</name>
    <dbReference type="NCBI Taxonomy" id="1229662"/>
    <lineage>
        <taxon>Eukaryota</taxon>
        <taxon>Fungi</taxon>
        <taxon>Dikarya</taxon>
        <taxon>Ascomycota</taxon>
        <taxon>Pezizomycotina</taxon>
        <taxon>Sordariomycetes</taxon>
        <taxon>Xylariomycetidae</taxon>
        <taxon>Amphisphaeriales</taxon>
        <taxon>Sporocadaceae</taxon>
        <taxon>Pestalotiopsis</taxon>
    </lineage>
</organism>
<evidence type="ECO:0000256" key="7">
    <source>
        <dbReference type="SAM" id="MobiDB-lite"/>
    </source>
</evidence>
<dbReference type="GeneID" id="19273656"/>
<keyword evidence="6" id="KW-0539">Nucleus</keyword>
<dbReference type="eggNOG" id="ENOG502SKXY">
    <property type="taxonomic scope" value="Eukaryota"/>
</dbReference>
<keyword evidence="5" id="KW-0804">Transcription</keyword>
<evidence type="ECO:0000256" key="3">
    <source>
        <dbReference type="ARBA" id="ARBA00023015"/>
    </source>
</evidence>
<dbReference type="Pfam" id="PF04082">
    <property type="entry name" value="Fungal_trans"/>
    <property type="match status" value="1"/>
</dbReference>
<dbReference type="RefSeq" id="XP_007835415.1">
    <property type="nucleotide sequence ID" value="XM_007837224.1"/>
</dbReference>
<dbReference type="InterPro" id="IPR007219">
    <property type="entry name" value="XnlR_reg_dom"/>
</dbReference>
<name>W3WY76_PESFW</name>
<dbReference type="GO" id="GO:0003677">
    <property type="term" value="F:DNA binding"/>
    <property type="evidence" value="ECO:0007669"/>
    <property type="project" value="UniProtKB-KW"/>
</dbReference>
<evidence type="ECO:0000256" key="4">
    <source>
        <dbReference type="ARBA" id="ARBA00023125"/>
    </source>
</evidence>
<protein>
    <recommendedName>
        <fullName evidence="9">Zn(2)-C6 fungal-type domain-containing protein</fullName>
    </recommendedName>
</protein>
<keyword evidence="8" id="KW-1133">Transmembrane helix</keyword>
<dbReference type="GO" id="GO:0006351">
    <property type="term" value="P:DNA-templated transcription"/>
    <property type="evidence" value="ECO:0007669"/>
    <property type="project" value="InterPro"/>
</dbReference>
<evidence type="ECO:0000259" key="9">
    <source>
        <dbReference type="PROSITE" id="PS50048"/>
    </source>
</evidence>
<dbReference type="InterPro" id="IPR036864">
    <property type="entry name" value="Zn2-C6_fun-type_DNA-bd_sf"/>
</dbReference>
<dbReference type="CDD" id="cd12148">
    <property type="entry name" value="fungal_TF_MHR"/>
    <property type="match status" value="1"/>
</dbReference>
<dbReference type="InParanoid" id="W3WY76"/>
<dbReference type="EMBL" id="KI912114">
    <property type="protein sequence ID" value="ETS78790.1"/>
    <property type="molecule type" value="Genomic_DNA"/>
</dbReference>
<dbReference type="InterPro" id="IPR001138">
    <property type="entry name" value="Zn2Cys6_DnaBD"/>
</dbReference>
<dbReference type="CDD" id="cd00067">
    <property type="entry name" value="GAL4"/>
    <property type="match status" value="1"/>
</dbReference>
<feature type="compositionally biased region" description="Low complexity" evidence="7">
    <location>
        <begin position="88"/>
        <end position="104"/>
    </location>
</feature>
<dbReference type="Pfam" id="PF00172">
    <property type="entry name" value="Zn_clus"/>
    <property type="match status" value="1"/>
</dbReference>
<gene>
    <name evidence="10" type="ORF">PFICI_08643</name>
</gene>
<evidence type="ECO:0000256" key="1">
    <source>
        <dbReference type="ARBA" id="ARBA00004123"/>
    </source>
</evidence>
<dbReference type="OMA" id="KIHFAGH"/>
<dbReference type="GO" id="GO:0008270">
    <property type="term" value="F:zinc ion binding"/>
    <property type="evidence" value="ECO:0007669"/>
    <property type="project" value="InterPro"/>
</dbReference>
<dbReference type="SUPFAM" id="SSF57701">
    <property type="entry name" value="Zn2/Cys6 DNA-binding domain"/>
    <property type="match status" value="1"/>
</dbReference>
<feature type="transmembrane region" description="Helical" evidence="8">
    <location>
        <begin position="549"/>
        <end position="569"/>
    </location>
</feature>
<evidence type="ECO:0000313" key="11">
    <source>
        <dbReference type="Proteomes" id="UP000030651"/>
    </source>
</evidence>
<dbReference type="OrthoDB" id="4116913at2759"/>
<dbReference type="InterPro" id="IPR050987">
    <property type="entry name" value="AtrR-like"/>
</dbReference>